<gene>
    <name evidence="1" type="ORF">CSB45_09045</name>
</gene>
<protein>
    <submittedName>
        <fullName evidence="1">Uncharacterized protein</fullName>
    </submittedName>
</protein>
<dbReference type="AlphaFoldDB" id="A0A2G6E5A8"/>
<dbReference type="Proteomes" id="UP000229740">
    <property type="component" value="Unassembled WGS sequence"/>
</dbReference>
<sequence>MRVILLKNAADISRQHPERAVSSLILIQPASRAGFSSALLCNSPNFSGCPLLAGSLAQIA</sequence>
<evidence type="ECO:0000313" key="1">
    <source>
        <dbReference type="EMBL" id="PID57052.1"/>
    </source>
</evidence>
<proteinExistence type="predicted"/>
<name>A0A2G6E5A8_9BACT</name>
<reference evidence="1 2" key="1">
    <citation type="submission" date="2017-10" db="EMBL/GenBank/DDBJ databases">
        <title>Novel microbial diversity and functional potential in the marine mammal oral microbiome.</title>
        <authorList>
            <person name="Dudek N.K."/>
            <person name="Sun C.L."/>
            <person name="Burstein D."/>
            <person name="Kantor R.S."/>
            <person name="Aliaga Goltsman D.S."/>
            <person name="Bik E.M."/>
            <person name="Thomas B.C."/>
            <person name="Banfield J.F."/>
            <person name="Relman D.A."/>
        </authorList>
    </citation>
    <scope>NUCLEOTIDE SEQUENCE [LARGE SCALE GENOMIC DNA]</scope>
    <source>
        <strain evidence="1">DOLZORAL124_49_17</strain>
    </source>
</reference>
<organism evidence="1 2">
    <name type="scientific">candidate division KSB3 bacterium</name>
    <dbReference type="NCBI Taxonomy" id="2044937"/>
    <lineage>
        <taxon>Bacteria</taxon>
        <taxon>candidate division KSB3</taxon>
    </lineage>
</organism>
<dbReference type="EMBL" id="PDPS01000029">
    <property type="protein sequence ID" value="PID57052.1"/>
    <property type="molecule type" value="Genomic_DNA"/>
</dbReference>
<comment type="caution">
    <text evidence="1">The sequence shown here is derived from an EMBL/GenBank/DDBJ whole genome shotgun (WGS) entry which is preliminary data.</text>
</comment>
<accession>A0A2G6E5A8</accession>
<evidence type="ECO:0000313" key="2">
    <source>
        <dbReference type="Proteomes" id="UP000229740"/>
    </source>
</evidence>